<dbReference type="Pfam" id="PF13419">
    <property type="entry name" value="HAD_2"/>
    <property type="match status" value="1"/>
</dbReference>
<dbReference type="InterPro" id="IPR011951">
    <property type="entry name" value="HAD-SF_hydro_IA_YjjG/PynA"/>
</dbReference>
<dbReference type="STRING" id="1131292.BCR24_10275"/>
<dbReference type="Proteomes" id="UP000094469">
    <property type="component" value="Unassembled WGS sequence"/>
</dbReference>
<dbReference type="EMBL" id="MIKC01000002">
    <property type="protein sequence ID" value="OEG23691.1"/>
    <property type="molecule type" value="Genomic_DNA"/>
</dbReference>
<comment type="caution">
    <text evidence="1">The sequence shown here is derived from an EMBL/GenBank/DDBJ whole genome shotgun (WGS) entry which is preliminary data.</text>
</comment>
<reference evidence="2" key="1">
    <citation type="submission" date="2016-09" db="EMBL/GenBank/DDBJ databases">
        <authorList>
            <person name="Gulvik C.A."/>
        </authorList>
    </citation>
    <scope>NUCLEOTIDE SEQUENCE [LARGE SCALE GENOMIC DNA]</scope>
    <source>
        <strain evidence="2">LMG 26676</strain>
    </source>
</reference>
<organism evidence="1 2">
    <name type="scientific">Enterococcus ureilyticus</name>
    <dbReference type="NCBI Taxonomy" id="1131292"/>
    <lineage>
        <taxon>Bacteria</taxon>
        <taxon>Bacillati</taxon>
        <taxon>Bacillota</taxon>
        <taxon>Bacilli</taxon>
        <taxon>Lactobacillales</taxon>
        <taxon>Enterococcaceae</taxon>
        <taxon>Enterococcus</taxon>
    </lineage>
</organism>
<protein>
    <submittedName>
        <fullName evidence="1">Noncanonical pyrimidine nucleotidase, YjjG family</fullName>
    </submittedName>
</protein>
<evidence type="ECO:0000313" key="2">
    <source>
        <dbReference type="Proteomes" id="UP000094469"/>
    </source>
</evidence>
<proteinExistence type="predicted"/>
<gene>
    <name evidence="1" type="ORF">BCR24_10275</name>
</gene>
<dbReference type="PANTHER" id="PTHR47478">
    <property type="match status" value="1"/>
</dbReference>
<dbReference type="InterPro" id="IPR023198">
    <property type="entry name" value="PGP-like_dom2"/>
</dbReference>
<evidence type="ECO:0000313" key="1">
    <source>
        <dbReference type="EMBL" id="OEG23691.1"/>
    </source>
</evidence>
<dbReference type="SUPFAM" id="SSF56784">
    <property type="entry name" value="HAD-like"/>
    <property type="match status" value="1"/>
</dbReference>
<sequence length="227" mass="26487">MKFKTLLFDVDDTLLDFQLTERKALQALFQEEELTLTDEIEAIYKKINSRLWREFEQGKTDKATVTDTRFSLLFQQLNKKVDGKKMGEQYRYHLSQGHDLLGNSKAVIEKLNFDYELYIVTNGVAKTQYQRLNDSQMTKFFNDIFVSEEVGYQKPMKEYFDNVFERIPNFEREKTMIIGDSLASDIQGGQLAGIQTLWLNPTKQAASATIQPNYEISRLDDIFDILD</sequence>
<dbReference type="SFLD" id="SFLDS00003">
    <property type="entry name" value="Haloacid_Dehalogenase"/>
    <property type="match status" value="1"/>
</dbReference>
<dbReference type="Gene3D" id="1.10.150.240">
    <property type="entry name" value="Putative phosphatase, domain 2"/>
    <property type="match status" value="1"/>
</dbReference>
<dbReference type="InterPro" id="IPR041492">
    <property type="entry name" value="HAD_2"/>
</dbReference>
<dbReference type="NCBIfam" id="TIGR01549">
    <property type="entry name" value="HAD-SF-IA-v1"/>
    <property type="match status" value="1"/>
</dbReference>
<dbReference type="RefSeq" id="WP_069638890.1">
    <property type="nucleotide sequence ID" value="NZ_JAFBEZ010000011.1"/>
</dbReference>
<dbReference type="InterPro" id="IPR006439">
    <property type="entry name" value="HAD-SF_hydro_IA"/>
</dbReference>
<dbReference type="InterPro" id="IPR036412">
    <property type="entry name" value="HAD-like_sf"/>
</dbReference>
<dbReference type="AlphaFoldDB" id="A0A1E5HFH5"/>
<dbReference type="InterPro" id="IPR052550">
    <property type="entry name" value="Pyrimidine_5'-ntase_YjjG"/>
</dbReference>
<dbReference type="OrthoDB" id="9802350at2"/>
<accession>A0A1E5HFH5</accession>
<name>A0A1E5HFH5_9ENTE</name>
<dbReference type="Gene3D" id="3.40.50.1000">
    <property type="entry name" value="HAD superfamily/HAD-like"/>
    <property type="match status" value="1"/>
</dbReference>
<dbReference type="PANTHER" id="PTHR47478:SF1">
    <property type="entry name" value="PYRIMIDINE 5'-NUCLEOTIDASE YJJG"/>
    <property type="match status" value="1"/>
</dbReference>
<dbReference type="InterPro" id="IPR023214">
    <property type="entry name" value="HAD_sf"/>
</dbReference>
<keyword evidence="2" id="KW-1185">Reference proteome</keyword>
<dbReference type="SFLD" id="SFLDG01129">
    <property type="entry name" value="C1.5:_HAD__Beta-PGM__Phosphata"/>
    <property type="match status" value="1"/>
</dbReference>
<dbReference type="NCBIfam" id="TIGR02254">
    <property type="entry name" value="YjjG_YfnB"/>
    <property type="match status" value="1"/>
</dbReference>
<dbReference type="GO" id="GO:0008253">
    <property type="term" value="F:5'-nucleotidase activity"/>
    <property type="evidence" value="ECO:0007669"/>
    <property type="project" value="InterPro"/>
</dbReference>